<gene>
    <name evidence="2" type="ORF">FA15DRAFT_700568</name>
</gene>
<evidence type="ECO:0000313" key="3">
    <source>
        <dbReference type="Proteomes" id="UP000307440"/>
    </source>
</evidence>
<feature type="region of interest" description="Disordered" evidence="1">
    <location>
        <begin position="660"/>
        <end position="697"/>
    </location>
</feature>
<feature type="region of interest" description="Disordered" evidence="1">
    <location>
        <begin position="101"/>
        <end position="132"/>
    </location>
</feature>
<name>A0A5C3LK38_COPMA</name>
<feature type="region of interest" description="Disordered" evidence="1">
    <location>
        <begin position="369"/>
        <end position="392"/>
    </location>
</feature>
<evidence type="ECO:0000256" key="1">
    <source>
        <dbReference type="SAM" id="MobiDB-lite"/>
    </source>
</evidence>
<feature type="compositionally biased region" description="Polar residues" evidence="1">
    <location>
        <begin position="113"/>
        <end position="124"/>
    </location>
</feature>
<sequence length="697" mass="79939">MANIRGHTFSCPLDDWFSAFLDDKDNDAWSAAMASDARKQLDKKEVLHRDGWVALAANFAKKPALKEDDVHSTLNSIYKAIIETAKELHDNELVATTLSRTTPSGVPELDVPGTNTRPNGQSTLVVPPVDDTSVGIEDHLPMSEPEEKCRASKQASLCAGIYEFKRSEADRLKVFYIPPFEMTGTDIVDTELRANGPWGVPAVLQQSTSTLHLRHDDRKDFDEALVFQPQLHMTTHEFDCNESWSMNSRAVRVWTVRSVDEDGKFLEDDEEEHVLKDVWLYDDIIGEKDNQDIIMQAAKDLDTEIPVTDERSSRVSTLRDLFLTILHDWRVQAEKDGKMVEDSASQRPGNAQLSSLTALVLLAATKSSAKTRHSEQQTPHSETASDPHSDKLELKHHHRIYRRIVFKEKCMPFSQIDTLGLVTWSLAMTQRFLRNWVLAQRYQHWKLSRLHGRNPTDTDLEYCKLYKDISKHPTTGTLEFMGTEVRHKELLFQTAKAIASEVETKLLPQKVAETEEVQPVFHVHYYHDLEGIIRLFLWFLLSHVPQSFNGTATTEQIFRWRCRFDDLFKGDTTFRRRSLFFGVQKLKHDIRKWGWHKGLYPLLEVLECLPVLGGVYQRLENEFKDDIYIHLSNSLFDAYELIEGIDSKLDLANERHNASFPGRKRAAHGDDHEDEEEITAARPAKRANTGKGKTVRR</sequence>
<proteinExistence type="predicted"/>
<keyword evidence="3" id="KW-1185">Reference proteome</keyword>
<evidence type="ECO:0008006" key="4">
    <source>
        <dbReference type="Google" id="ProtNLM"/>
    </source>
</evidence>
<organism evidence="2 3">
    <name type="scientific">Coprinopsis marcescibilis</name>
    <name type="common">Agaric fungus</name>
    <name type="synonym">Psathyrella marcescibilis</name>
    <dbReference type="NCBI Taxonomy" id="230819"/>
    <lineage>
        <taxon>Eukaryota</taxon>
        <taxon>Fungi</taxon>
        <taxon>Dikarya</taxon>
        <taxon>Basidiomycota</taxon>
        <taxon>Agaricomycotina</taxon>
        <taxon>Agaricomycetes</taxon>
        <taxon>Agaricomycetidae</taxon>
        <taxon>Agaricales</taxon>
        <taxon>Agaricineae</taxon>
        <taxon>Psathyrellaceae</taxon>
        <taxon>Coprinopsis</taxon>
    </lineage>
</organism>
<dbReference type="Proteomes" id="UP000307440">
    <property type="component" value="Unassembled WGS sequence"/>
</dbReference>
<dbReference type="OrthoDB" id="3271139at2759"/>
<protein>
    <recommendedName>
        <fullName evidence="4">Fungal-type protein kinase domain-containing protein</fullName>
    </recommendedName>
</protein>
<dbReference type="EMBL" id="ML210152">
    <property type="protein sequence ID" value="TFK29001.1"/>
    <property type="molecule type" value="Genomic_DNA"/>
</dbReference>
<accession>A0A5C3LK38</accession>
<evidence type="ECO:0000313" key="2">
    <source>
        <dbReference type="EMBL" id="TFK29001.1"/>
    </source>
</evidence>
<dbReference type="AlphaFoldDB" id="A0A5C3LK38"/>
<reference evidence="2 3" key="1">
    <citation type="journal article" date="2019" name="Nat. Ecol. Evol.">
        <title>Megaphylogeny resolves global patterns of mushroom evolution.</title>
        <authorList>
            <person name="Varga T."/>
            <person name="Krizsan K."/>
            <person name="Foldi C."/>
            <person name="Dima B."/>
            <person name="Sanchez-Garcia M."/>
            <person name="Sanchez-Ramirez S."/>
            <person name="Szollosi G.J."/>
            <person name="Szarkandi J.G."/>
            <person name="Papp V."/>
            <person name="Albert L."/>
            <person name="Andreopoulos W."/>
            <person name="Angelini C."/>
            <person name="Antonin V."/>
            <person name="Barry K.W."/>
            <person name="Bougher N.L."/>
            <person name="Buchanan P."/>
            <person name="Buyck B."/>
            <person name="Bense V."/>
            <person name="Catcheside P."/>
            <person name="Chovatia M."/>
            <person name="Cooper J."/>
            <person name="Damon W."/>
            <person name="Desjardin D."/>
            <person name="Finy P."/>
            <person name="Geml J."/>
            <person name="Haridas S."/>
            <person name="Hughes K."/>
            <person name="Justo A."/>
            <person name="Karasinski D."/>
            <person name="Kautmanova I."/>
            <person name="Kiss B."/>
            <person name="Kocsube S."/>
            <person name="Kotiranta H."/>
            <person name="LaButti K.M."/>
            <person name="Lechner B.E."/>
            <person name="Liimatainen K."/>
            <person name="Lipzen A."/>
            <person name="Lukacs Z."/>
            <person name="Mihaltcheva S."/>
            <person name="Morgado L.N."/>
            <person name="Niskanen T."/>
            <person name="Noordeloos M.E."/>
            <person name="Ohm R.A."/>
            <person name="Ortiz-Santana B."/>
            <person name="Ovrebo C."/>
            <person name="Racz N."/>
            <person name="Riley R."/>
            <person name="Savchenko A."/>
            <person name="Shiryaev A."/>
            <person name="Soop K."/>
            <person name="Spirin V."/>
            <person name="Szebenyi C."/>
            <person name="Tomsovsky M."/>
            <person name="Tulloss R.E."/>
            <person name="Uehling J."/>
            <person name="Grigoriev I.V."/>
            <person name="Vagvolgyi C."/>
            <person name="Papp T."/>
            <person name="Martin F.M."/>
            <person name="Miettinen O."/>
            <person name="Hibbett D.S."/>
            <person name="Nagy L.G."/>
        </authorList>
    </citation>
    <scope>NUCLEOTIDE SEQUENCE [LARGE SCALE GENOMIC DNA]</scope>
    <source>
        <strain evidence="2 3">CBS 121175</strain>
    </source>
</reference>
<feature type="compositionally biased region" description="Basic and acidic residues" evidence="1">
    <location>
        <begin position="383"/>
        <end position="392"/>
    </location>
</feature>